<dbReference type="Proteomes" id="UP000515129">
    <property type="component" value="Chromosome 6"/>
</dbReference>
<feature type="region of interest" description="Disordered" evidence="1">
    <location>
        <begin position="37"/>
        <end position="117"/>
    </location>
</feature>
<dbReference type="RefSeq" id="XP_026116218.1">
    <property type="nucleotide sequence ID" value="XM_026260433.1"/>
</dbReference>
<dbReference type="GO" id="GO:0014850">
    <property type="term" value="P:response to muscle activity"/>
    <property type="evidence" value="ECO:0007669"/>
    <property type="project" value="TreeGrafter"/>
</dbReference>
<dbReference type="InterPro" id="IPR043442">
    <property type="entry name" value="Perm1"/>
</dbReference>
<dbReference type="GO" id="GO:0005634">
    <property type="term" value="C:nucleus"/>
    <property type="evidence" value="ECO:0007669"/>
    <property type="project" value="TreeGrafter"/>
</dbReference>
<name>A0A6P6P5E7_CARAU</name>
<feature type="region of interest" description="Disordered" evidence="1">
    <location>
        <begin position="189"/>
        <end position="216"/>
    </location>
</feature>
<evidence type="ECO:0000256" key="1">
    <source>
        <dbReference type="SAM" id="MobiDB-lite"/>
    </source>
</evidence>
<keyword evidence="2" id="KW-1185">Reference proteome</keyword>
<dbReference type="PANTHER" id="PTHR47282:SF1">
    <property type="entry name" value="PGC-1 AND ERR-INDUCED REGULATOR IN MUSCLE PROTEIN 1"/>
    <property type="match status" value="1"/>
</dbReference>
<sequence>MDDLDHSVLIAEQDWDCFCTESEECSVQQAKLAALDESGFSDTDDDKTLVPVSSVPTQTSPDQPCEEDQVVECKLQHTSENSEFTEYPSSNTEPQNTRFTEQTSDAGANEPGATYEDGNLTEKLNLEKLRGNCENTLSQATNTPVSEIKHEKSIDGIEMQTEMTDCSTVAKKEKERWFVTVNDSPVRLRVKDPTSVQKKRRKKKKPSKNFRQNTGVMEKCSSLNNNTEPNETTERQITQETFEQENISFYSPNIQNFEDSKCILPTGSSEDHPISLKKESMTEMPEAKLEKNPADSLTSLLTPKQMPQTMFKDLTGSLPQYCDHESAVCDKYDKSVVEINSECQHTTDHLSHFNIDTEVESPRFILGASKPTAPSDTKEEKTEQQEPLGKSNNREVSQETQSSSNSAKTSGPTPPIFAISSFWDEMEKLTINDILQLRTANNRTENIIPEESSPVVTVNTHLLDRGEVESKEDSLEDGLVDDAADSDYFTHLDDSKPDRSSCEFSAYSDFDEEFLQLLHASANPSPEPLEGKEQTQSFLESGMESEETWRSESKEMVKLCPESDPSLFLYSETEAEMQDIFLKAKEGENMNAFLLDHCSTRRSTPSPVLSISDILDNQCLQTFFDILGSDTEAEQHQTWNPDRSTSLCFSQNLSVAETYDDFFSDFEVGNFLFPSIQVSTKSEKTLVPVYSSSHSVVKDLDYPEVEEVIPSDCEDESAPIRVMRCAKPSDTSNICFITRTWRNLSLRRTNLLMGRTWCRMATSWGFPKTADTVYGYRTRTTSSSIAQPKLPELFLENQALGQVTEHQIRVGATVADTDRDCILFSLKQTDMCLVCIAFASWVLKSSNPQSTDMWKAALLANVSAISAIQYLRRYVKEG</sequence>
<protein>
    <submittedName>
        <fullName evidence="3">Uncharacterized protein perm1b</fullName>
    </submittedName>
</protein>
<feature type="compositionally biased region" description="Polar residues" evidence="1">
    <location>
        <begin position="76"/>
        <end position="106"/>
    </location>
</feature>
<dbReference type="CTD" id="799552"/>
<feature type="region of interest" description="Disordered" evidence="1">
    <location>
        <begin position="367"/>
        <end position="414"/>
    </location>
</feature>
<dbReference type="PANTHER" id="PTHR47282">
    <property type="entry name" value="PGC-1 AND ERR-INDUCED REGULATOR IN MUSCLE PROTEIN 1"/>
    <property type="match status" value="1"/>
</dbReference>
<dbReference type="AlphaFoldDB" id="A0A6P6P5E7"/>
<feature type="compositionally biased region" description="Polar residues" evidence="1">
    <location>
        <begin position="398"/>
        <end position="411"/>
    </location>
</feature>
<reference evidence="3" key="1">
    <citation type="submission" date="2025-08" db="UniProtKB">
        <authorList>
            <consortium name="RefSeq"/>
        </authorList>
    </citation>
    <scope>IDENTIFICATION</scope>
    <source>
        <strain evidence="3">Wakin</strain>
        <tissue evidence="3">Muscle</tissue>
    </source>
</reference>
<evidence type="ECO:0000313" key="2">
    <source>
        <dbReference type="Proteomes" id="UP000515129"/>
    </source>
</evidence>
<accession>A0A6P6P5E7</accession>
<dbReference type="GO" id="GO:0005737">
    <property type="term" value="C:cytoplasm"/>
    <property type="evidence" value="ECO:0007669"/>
    <property type="project" value="TreeGrafter"/>
</dbReference>
<proteinExistence type="predicted"/>
<feature type="compositionally biased region" description="Basic residues" evidence="1">
    <location>
        <begin position="197"/>
        <end position="208"/>
    </location>
</feature>
<organism evidence="2 3">
    <name type="scientific">Carassius auratus</name>
    <name type="common">Goldfish</name>
    <dbReference type="NCBI Taxonomy" id="7957"/>
    <lineage>
        <taxon>Eukaryota</taxon>
        <taxon>Metazoa</taxon>
        <taxon>Chordata</taxon>
        <taxon>Craniata</taxon>
        <taxon>Vertebrata</taxon>
        <taxon>Euteleostomi</taxon>
        <taxon>Actinopterygii</taxon>
        <taxon>Neopterygii</taxon>
        <taxon>Teleostei</taxon>
        <taxon>Ostariophysi</taxon>
        <taxon>Cypriniformes</taxon>
        <taxon>Cyprinidae</taxon>
        <taxon>Cyprininae</taxon>
        <taxon>Carassius</taxon>
    </lineage>
</organism>
<dbReference type="GO" id="GO:0006355">
    <property type="term" value="P:regulation of DNA-templated transcription"/>
    <property type="evidence" value="ECO:0007669"/>
    <property type="project" value="InterPro"/>
</dbReference>
<evidence type="ECO:0000313" key="3">
    <source>
        <dbReference type="RefSeq" id="XP_026116218.1"/>
    </source>
</evidence>
<gene>
    <name evidence="3" type="primary">perm1b</name>
</gene>
<dbReference type="OrthoDB" id="8943218at2759"/>
<dbReference type="KEGG" id="caua:113094767"/>